<dbReference type="InterPro" id="IPR036721">
    <property type="entry name" value="RCK_C_sf"/>
</dbReference>
<organism evidence="11 12">
    <name type="scientific">Streptomyces gardneri</name>
    <dbReference type="NCBI Taxonomy" id="66892"/>
    <lineage>
        <taxon>Bacteria</taxon>
        <taxon>Bacillati</taxon>
        <taxon>Actinomycetota</taxon>
        <taxon>Actinomycetes</taxon>
        <taxon>Kitasatosporales</taxon>
        <taxon>Streptomycetaceae</taxon>
        <taxon>Streptomyces</taxon>
    </lineage>
</organism>
<feature type="transmembrane region" description="Helical" evidence="9">
    <location>
        <begin position="30"/>
        <end position="48"/>
    </location>
</feature>
<evidence type="ECO:0000313" key="11">
    <source>
        <dbReference type="EMBL" id="GEB60887.1"/>
    </source>
</evidence>
<comment type="caution">
    <text evidence="11">The sequence shown here is derived from an EMBL/GenBank/DDBJ whole genome shotgun (WGS) entry which is preliminary data.</text>
</comment>
<dbReference type="GO" id="GO:0008324">
    <property type="term" value="F:monoatomic cation transmembrane transporter activity"/>
    <property type="evidence" value="ECO:0007669"/>
    <property type="project" value="InterPro"/>
</dbReference>
<evidence type="ECO:0000256" key="6">
    <source>
        <dbReference type="ARBA" id="ARBA00022989"/>
    </source>
</evidence>
<dbReference type="EMBL" id="BJMN01000048">
    <property type="protein sequence ID" value="GEB60887.1"/>
    <property type="molecule type" value="Genomic_DNA"/>
</dbReference>
<keyword evidence="3" id="KW-0813">Transport</keyword>
<dbReference type="GO" id="GO:0005886">
    <property type="term" value="C:plasma membrane"/>
    <property type="evidence" value="ECO:0007669"/>
    <property type="project" value="UniProtKB-SubCell"/>
</dbReference>
<feature type="domain" description="RCK C-terminal" evidence="10">
    <location>
        <begin position="143"/>
        <end position="224"/>
    </location>
</feature>
<dbReference type="Pfam" id="PF06826">
    <property type="entry name" value="Asp-Al_Ex"/>
    <property type="match status" value="1"/>
</dbReference>
<evidence type="ECO:0000259" key="10">
    <source>
        <dbReference type="PROSITE" id="PS51202"/>
    </source>
</evidence>
<keyword evidence="5 9" id="KW-0812">Transmembrane</keyword>
<evidence type="ECO:0000256" key="2">
    <source>
        <dbReference type="ARBA" id="ARBA00009854"/>
    </source>
</evidence>
<proteinExistence type="inferred from homology"/>
<keyword evidence="12" id="KW-1185">Reference proteome</keyword>
<dbReference type="SUPFAM" id="SSF116726">
    <property type="entry name" value="TrkA C-terminal domain-like"/>
    <property type="match status" value="1"/>
</dbReference>
<evidence type="ECO:0000256" key="4">
    <source>
        <dbReference type="ARBA" id="ARBA00022475"/>
    </source>
</evidence>
<keyword evidence="6 9" id="KW-1133">Transmembrane helix</keyword>
<dbReference type="AlphaFoldDB" id="A0A4Y3RVM6"/>
<comment type="similarity">
    <text evidence="2">Belongs to the AAE transporter (TC 2.A.81) family.</text>
</comment>
<dbReference type="InterPro" id="IPR006037">
    <property type="entry name" value="RCK_C"/>
</dbReference>
<evidence type="ECO:0000256" key="7">
    <source>
        <dbReference type="ARBA" id="ARBA00023136"/>
    </source>
</evidence>
<dbReference type="PROSITE" id="PS51202">
    <property type="entry name" value="RCK_C"/>
    <property type="match status" value="1"/>
</dbReference>
<evidence type="ECO:0000256" key="3">
    <source>
        <dbReference type="ARBA" id="ARBA00022448"/>
    </source>
</evidence>
<sequence>MGALRDNPELALFLCLSAGYLVGKLRVGPITLGGICGTLIVSLLLGAWAKVTVSDDVKTIFFALFIFSLGYMAGPQFFSNLTQAQITRYQGHVATAYTVCYLFGLVTIVIYTSQIMPMMMRINLRDASRALWERMRGSGGGLESDEREALPGMVGRTFLVTLADGARVGELERRLGGRVTFEAVKRGSKVLTPPPPDFELTLSDLVLTVGRRANIIEAGRIIGPETAAVPGLDTPLATTEVSLTDKGAVGKSLDTRGGKAPKARSTCSRRPSGSTARTSRTSWTRTTSRSTRCSGWPSRPASSSSTAAASTAPSGPSASPWPTSTTWTT</sequence>
<dbReference type="GO" id="GO:0006813">
    <property type="term" value="P:potassium ion transport"/>
    <property type="evidence" value="ECO:0007669"/>
    <property type="project" value="InterPro"/>
</dbReference>
<evidence type="ECO:0000256" key="5">
    <source>
        <dbReference type="ARBA" id="ARBA00022692"/>
    </source>
</evidence>
<evidence type="ECO:0000256" key="8">
    <source>
        <dbReference type="SAM" id="MobiDB-lite"/>
    </source>
</evidence>
<dbReference type="PANTHER" id="PTHR30445">
    <property type="entry name" value="K(+)_H(+) ANTIPORTER SUBUNIT KHTT"/>
    <property type="match status" value="1"/>
</dbReference>
<dbReference type="PANTHER" id="PTHR30445:SF9">
    <property type="match status" value="1"/>
</dbReference>
<reference evidence="11 12" key="1">
    <citation type="submission" date="2019-06" db="EMBL/GenBank/DDBJ databases">
        <title>Whole genome shotgun sequence of Streptomyces gardneri NBRC 12865.</title>
        <authorList>
            <person name="Hosoyama A."/>
            <person name="Uohara A."/>
            <person name="Ohji S."/>
            <person name="Ichikawa N."/>
        </authorList>
    </citation>
    <scope>NUCLEOTIDE SEQUENCE [LARGE SCALE GENOMIC DNA]</scope>
    <source>
        <strain evidence="11 12">NBRC 12865</strain>
    </source>
</reference>
<dbReference type="InterPro" id="IPR050144">
    <property type="entry name" value="AAE_transporter"/>
</dbReference>
<dbReference type="InterPro" id="IPR006512">
    <property type="entry name" value="YidE_YbjL"/>
</dbReference>
<dbReference type="Proteomes" id="UP000315226">
    <property type="component" value="Unassembled WGS sequence"/>
</dbReference>
<accession>A0A4Y3RVM6</accession>
<protein>
    <recommendedName>
        <fullName evidence="10">RCK C-terminal domain-containing protein</fullName>
    </recommendedName>
</protein>
<feature type="region of interest" description="Disordered" evidence="8">
    <location>
        <begin position="247"/>
        <end position="329"/>
    </location>
</feature>
<evidence type="ECO:0000256" key="9">
    <source>
        <dbReference type="SAM" id="Phobius"/>
    </source>
</evidence>
<name>A0A4Y3RVM6_9ACTN</name>
<gene>
    <name evidence="11" type="ORF">SGA01_64920</name>
</gene>
<evidence type="ECO:0000313" key="12">
    <source>
        <dbReference type="Proteomes" id="UP000315226"/>
    </source>
</evidence>
<feature type="transmembrane region" description="Helical" evidence="9">
    <location>
        <begin position="90"/>
        <end position="111"/>
    </location>
</feature>
<keyword evidence="4" id="KW-1003">Cell membrane</keyword>
<feature type="transmembrane region" description="Helical" evidence="9">
    <location>
        <begin position="60"/>
        <end position="78"/>
    </location>
</feature>
<feature type="compositionally biased region" description="Low complexity" evidence="8">
    <location>
        <begin position="268"/>
        <end position="329"/>
    </location>
</feature>
<keyword evidence="7 9" id="KW-0472">Membrane</keyword>
<evidence type="ECO:0000256" key="1">
    <source>
        <dbReference type="ARBA" id="ARBA00004651"/>
    </source>
</evidence>
<comment type="subcellular location">
    <subcellularLocation>
        <location evidence="1">Cell membrane</location>
        <topology evidence="1">Multi-pass membrane protein</topology>
    </subcellularLocation>
</comment>